<dbReference type="AlphaFoldDB" id="A0A523UM47"/>
<gene>
    <name evidence="1" type="ORF">E3J59_06255</name>
</gene>
<dbReference type="InterPro" id="IPR011257">
    <property type="entry name" value="DNA_glycosylase"/>
</dbReference>
<name>A0A523UM47_UNCAE</name>
<sequence length="103" mass="12314">MVRKNWPKFKRGFYDFNIHRLANAKINELLKREGVIKNENKVKAIINNAKEFENIKQNEGSFLNFLKLLKGKEDKEVIKKLIQHFSHIGEYTAEYYLHSVGYW</sequence>
<dbReference type="EMBL" id="SOJK01000260">
    <property type="protein sequence ID" value="TET43594.1"/>
    <property type="molecule type" value="Genomic_DNA"/>
</dbReference>
<dbReference type="GO" id="GO:0006284">
    <property type="term" value="P:base-excision repair"/>
    <property type="evidence" value="ECO:0007669"/>
    <property type="project" value="InterPro"/>
</dbReference>
<dbReference type="SUPFAM" id="SSF48150">
    <property type="entry name" value="DNA-glycosylase"/>
    <property type="match status" value="1"/>
</dbReference>
<evidence type="ECO:0000313" key="2">
    <source>
        <dbReference type="Proteomes" id="UP000320679"/>
    </source>
</evidence>
<organism evidence="1 2">
    <name type="scientific">Aerophobetes bacterium</name>
    <dbReference type="NCBI Taxonomy" id="2030807"/>
    <lineage>
        <taxon>Bacteria</taxon>
        <taxon>Candidatus Aerophobota</taxon>
    </lineage>
</organism>
<evidence type="ECO:0008006" key="3">
    <source>
        <dbReference type="Google" id="ProtNLM"/>
    </source>
</evidence>
<dbReference type="GO" id="GO:0008725">
    <property type="term" value="F:DNA-3-methyladenine glycosylase activity"/>
    <property type="evidence" value="ECO:0007669"/>
    <property type="project" value="InterPro"/>
</dbReference>
<dbReference type="InterPro" id="IPR052891">
    <property type="entry name" value="DNA-3mA_glycosylase"/>
</dbReference>
<proteinExistence type="predicted"/>
<comment type="caution">
    <text evidence="1">The sequence shown here is derived from an EMBL/GenBank/DDBJ whole genome shotgun (WGS) entry which is preliminary data.</text>
</comment>
<protein>
    <recommendedName>
        <fullName evidence="3">DNA-3-methyladenine glycosylase I</fullName>
    </recommendedName>
</protein>
<reference evidence="1 2" key="1">
    <citation type="submission" date="2019-03" db="EMBL/GenBank/DDBJ databases">
        <title>Metabolic potential of uncultured bacteria and archaea associated with petroleum seepage in deep-sea sediments.</title>
        <authorList>
            <person name="Dong X."/>
            <person name="Hubert C."/>
        </authorList>
    </citation>
    <scope>NUCLEOTIDE SEQUENCE [LARGE SCALE GENOMIC DNA]</scope>
    <source>
        <strain evidence="1">E29_bin78</strain>
    </source>
</reference>
<evidence type="ECO:0000313" key="1">
    <source>
        <dbReference type="EMBL" id="TET43594.1"/>
    </source>
</evidence>
<dbReference type="Proteomes" id="UP000320679">
    <property type="component" value="Unassembled WGS sequence"/>
</dbReference>
<dbReference type="PANTHER" id="PTHR30037:SF4">
    <property type="entry name" value="DNA-3-METHYLADENINE GLYCOSYLASE I"/>
    <property type="match status" value="1"/>
</dbReference>
<dbReference type="Gene3D" id="1.10.340.30">
    <property type="entry name" value="Hypothetical protein, domain 2"/>
    <property type="match status" value="1"/>
</dbReference>
<accession>A0A523UM47</accession>
<dbReference type="InterPro" id="IPR005019">
    <property type="entry name" value="Adenine_glyco"/>
</dbReference>
<dbReference type="Pfam" id="PF03352">
    <property type="entry name" value="Adenine_glyco"/>
    <property type="match status" value="1"/>
</dbReference>
<dbReference type="PANTHER" id="PTHR30037">
    <property type="entry name" value="DNA-3-METHYLADENINE GLYCOSYLASE 1"/>
    <property type="match status" value="1"/>
</dbReference>